<keyword evidence="10" id="KW-1185">Reference proteome</keyword>
<keyword evidence="6" id="KW-0812">Transmembrane</keyword>
<dbReference type="Proteomes" id="UP000051922">
    <property type="component" value="Unassembled WGS sequence"/>
</dbReference>
<accession>A0A0R1TZU7</accession>
<evidence type="ECO:0000256" key="3">
    <source>
        <dbReference type="ARBA" id="ARBA00022729"/>
    </source>
</evidence>
<evidence type="ECO:0000313" key="9">
    <source>
        <dbReference type="EMBL" id="KRL85764.1"/>
    </source>
</evidence>
<feature type="transmembrane region" description="Helical" evidence="6">
    <location>
        <begin position="431"/>
        <end position="449"/>
    </location>
</feature>
<proteinExistence type="predicted"/>
<feature type="compositionally biased region" description="Polar residues" evidence="5">
    <location>
        <begin position="64"/>
        <end position="82"/>
    </location>
</feature>
<evidence type="ECO:0000256" key="4">
    <source>
        <dbReference type="ARBA" id="ARBA00023088"/>
    </source>
</evidence>
<feature type="chain" id="PRO_5038463475" description="Gram-positive cocci surface proteins LPxTG domain-containing protein" evidence="7">
    <location>
        <begin position="21"/>
        <end position="455"/>
    </location>
</feature>
<gene>
    <name evidence="9" type="ORF">FC50_GL001155</name>
</gene>
<reference evidence="9 10" key="1">
    <citation type="journal article" date="2015" name="Genome Announc.">
        <title>Expanding the biotechnology potential of lactobacilli through comparative genomics of 213 strains and associated genera.</title>
        <authorList>
            <person name="Sun Z."/>
            <person name="Harris H.M."/>
            <person name="McCann A."/>
            <person name="Guo C."/>
            <person name="Argimon S."/>
            <person name="Zhang W."/>
            <person name="Yang X."/>
            <person name="Jeffery I.B."/>
            <person name="Cooney J.C."/>
            <person name="Kagawa T.F."/>
            <person name="Liu W."/>
            <person name="Song Y."/>
            <person name="Salvetti E."/>
            <person name="Wrobel A."/>
            <person name="Rasinkangas P."/>
            <person name="Parkhill J."/>
            <person name="Rea M.C."/>
            <person name="O'Sullivan O."/>
            <person name="Ritari J."/>
            <person name="Douillard F.P."/>
            <person name="Paul Ross R."/>
            <person name="Yang R."/>
            <person name="Briner A.E."/>
            <person name="Felis G.E."/>
            <person name="de Vos W.M."/>
            <person name="Barrangou R."/>
            <person name="Klaenhammer T.R."/>
            <person name="Caufield P.W."/>
            <person name="Cui Y."/>
            <person name="Zhang H."/>
            <person name="O'Toole P.W."/>
        </authorList>
    </citation>
    <scope>NUCLEOTIDE SEQUENCE [LARGE SCALE GENOMIC DNA]</scope>
    <source>
        <strain evidence="9 10">DSM 15945</strain>
    </source>
</reference>
<comment type="caution">
    <text evidence="9">The sequence shown here is derived from an EMBL/GenBank/DDBJ whole genome shotgun (WGS) entry which is preliminary data.</text>
</comment>
<evidence type="ECO:0000256" key="5">
    <source>
        <dbReference type="SAM" id="MobiDB-lite"/>
    </source>
</evidence>
<feature type="region of interest" description="Disordered" evidence="5">
    <location>
        <begin position="294"/>
        <end position="422"/>
    </location>
</feature>
<dbReference type="Pfam" id="PF00746">
    <property type="entry name" value="Gram_pos_anchor"/>
    <property type="match status" value="1"/>
</dbReference>
<dbReference type="PROSITE" id="PS50847">
    <property type="entry name" value="GRAM_POS_ANCHORING"/>
    <property type="match status" value="1"/>
</dbReference>
<evidence type="ECO:0000256" key="1">
    <source>
        <dbReference type="ARBA" id="ARBA00022512"/>
    </source>
</evidence>
<dbReference type="AlphaFoldDB" id="A0A0R1TZU7"/>
<evidence type="ECO:0000256" key="6">
    <source>
        <dbReference type="SAM" id="Phobius"/>
    </source>
</evidence>
<keyword evidence="6" id="KW-0472">Membrane</keyword>
<evidence type="ECO:0000259" key="8">
    <source>
        <dbReference type="PROSITE" id="PS50847"/>
    </source>
</evidence>
<dbReference type="NCBIfam" id="TIGR01167">
    <property type="entry name" value="LPXTG_anchor"/>
    <property type="match status" value="1"/>
</dbReference>
<dbReference type="PATRIC" id="fig|1423783.4.peg.1196"/>
<feature type="compositionally biased region" description="Low complexity" evidence="5">
    <location>
        <begin position="32"/>
        <end position="60"/>
    </location>
</feature>
<keyword evidence="2" id="KW-0964">Secreted</keyword>
<keyword evidence="6" id="KW-1133">Transmembrane helix</keyword>
<dbReference type="InterPro" id="IPR019931">
    <property type="entry name" value="LPXTG_anchor"/>
</dbReference>
<organism evidence="9 10">
    <name type="scientific">Lacticaseibacillus pantheris DSM 15945 = JCM 12539 = NBRC 106106</name>
    <dbReference type="NCBI Taxonomy" id="1423783"/>
    <lineage>
        <taxon>Bacteria</taxon>
        <taxon>Bacillati</taxon>
        <taxon>Bacillota</taxon>
        <taxon>Bacilli</taxon>
        <taxon>Lactobacillales</taxon>
        <taxon>Lactobacillaceae</taxon>
        <taxon>Lacticaseibacillus</taxon>
    </lineage>
</organism>
<dbReference type="RefSeq" id="WP_054650607.1">
    <property type="nucleotide sequence ID" value="NZ_AZFJ01000049.1"/>
</dbReference>
<feature type="signal peptide" evidence="7">
    <location>
        <begin position="1"/>
        <end position="20"/>
    </location>
</feature>
<dbReference type="EMBL" id="AZFJ01000049">
    <property type="protein sequence ID" value="KRL85764.1"/>
    <property type="molecule type" value="Genomic_DNA"/>
</dbReference>
<feature type="domain" description="Gram-positive cocci surface proteins LPxTG" evidence="8">
    <location>
        <begin position="421"/>
        <end position="455"/>
    </location>
</feature>
<dbReference type="OrthoDB" id="10017540at2"/>
<feature type="compositionally biased region" description="Low complexity" evidence="5">
    <location>
        <begin position="338"/>
        <end position="358"/>
    </location>
</feature>
<evidence type="ECO:0000256" key="2">
    <source>
        <dbReference type="ARBA" id="ARBA00022525"/>
    </source>
</evidence>
<evidence type="ECO:0000256" key="7">
    <source>
        <dbReference type="SAM" id="SignalP"/>
    </source>
</evidence>
<keyword evidence="1" id="KW-0134">Cell wall</keyword>
<keyword evidence="3 7" id="KW-0732">Signal</keyword>
<keyword evidence="4" id="KW-0572">Peptidoglycan-anchor</keyword>
<protein>
    <recommendedName>
        <fullName evidence="8">Gram-positive cocci surface proteins LPxTG domain-containing protein</fullName>
    </recommendedName>
</protein>
<name>A0A0R1TZU7_9LACO</name>
<evidence type="ECO:0000313" key="10">
    <source>
        <dbReference type="Proteomes" id="UP000051922"/>
    </source>
</evidence>
<feature type="region of interest" description="Disordered" evidence="5">
    <location>
        <begin position="32"/>
        <end position="92"/>
    </location>
</feature>
<sequence>MKKSLLGSIFVAGIVLSGIAAQPQVQTHAAEDTAAAAATTQTDADSAATTPAATADSQAPVKSQVPSGQTIKTDGQNDTISTADADAKTDSNGDLAYKHVGNGGVVQVTEGYDDNGKEDGYYKATVSNQNAFKSDDTNDTSGYNTLGATSVFKGDTTYYAEYANGAWQANSLTMTDGQEPAGRQSFNVDVSSIAEDMDGSHFDQQLADGVSVSVSKSTHEDDGNHVFPGGTYFDVEIYGSNGFNDNYQTKSESDDEIAQMTDAYVNVPYTFHYFDTNNNLMTGTLNLINGKIETPATTTTTPDTDKGDTETPTTTPDTDKGDTETPVTTPDTDKGDTDTPATTPDTTKADTSTPATDTTDGKEPAKQPAGEPAPAKAPATTPAAAAQPATATPKATQLAAQPAAKAQTPAEPAATTPAKALPATGDQQTTLLAAFGTAMLALVSLSGLVSRKRRA</sequence>
<feature type="compositionally biased region" description="Low complexity" evidence="5">
    <location>
        <begin position="366"/>
        <end position="422"/>
    </location>
</feature>